<name>A0AAW0C9L3_9AGAR</name>
<organism evidence="3 4">
    <name type="scientific">Favolaschia claudopus</name>
    <dbReference type="NCBI Taxonomy" id="2862362"/>
    <lineage>
        <taxon>Eukaryota</taxon>
        <taxon>Fungi</taxon>
        <taxon>Dikarya</taxon>
        <taxon>Basidiomycota</taxon>
        <taxon>Agaricomycotina</taxon>
        <taxon>Agaricomycetes</taxon>
        <taxon>Agaricomycetidae</taxon>
        <taxon>Agaricales</taxon>
        <taxon>Marasmiineae</taxon>
        <taxon>Mycenaceae</taxon>
        <taxon>Favolaschia</taxon>
    </lineage>
</organism>
<dbReference type="AlphaFoldDB" id="A0AAW0C9L3"/>
<proteinExistence type="predicted"/>
<feature type="transmembrane region" description="Helical" evidence="2">
    <location>
        <begin position="40"/>
        <end position="59"/>
    </location>
</feature>
<protein>
    <submittedName>
        <fullName evidence="3">Uncharacterized protein</fullName>
    </submittedName>
</protein>
<evidence type="ECO:0000313" key="4">
    <source>
        <dbReference type="Proteomes" id="UP001362999"/>
    </source>
</evidence>
<evidence type="ECO:0000256" key="1">
    <source>
        <dbReference type="SAM" id="MobiDB-lite"/>
    </source>
</evidence>
<reference evidence="3 4" key="1">
    <citation type="journal article" date="2024" name="J Genomics">
        <title>Draft genome sequencing and assembly of Favolaschia claudopus CIRM-BRFM 2984 isolated from oak limbs.</title>
        <authorList>
            <person name="Navarro D."/>
            <person name="Drula E."/>
            <person name="Chaduli D."/>
            <person name="Cazenave R."/>
            <person name="Ahrendt S."/>
            <person name="Wang J."/>
            <person name="Lipzen A."/>
            <person name="Daum C."/>
            <person name="Barry K."/>
            <person name="Grigoriev I.V."/>
            <person name="Favel A."/>
            <person name="Rosso M.N."/>
            <person name="Martin F."/>
        </authorList>
    </citation>
    <scope>NUCLEOTIDE SEQUENCE [LARGE SCALE GENOMIC DNA]</scope>
    <source>
        <strain evidence="3 4">CIRM-BRFM 2984</strain>
    </source>
</reference>
<dbReference type="EMBL" id="JAWWNJ010000019">
    <property type="protein sequence ID" value="KAK7035656.1"/>
    <property type="molecule type" value="Genomic_DNA"/>
</dbReference>
<comment type="caution">
    <text evidence="3">The sequence shown here is derived from an EMBL/GenBank/DDBJ whole genome shotgun (WGS) entry which is preliminary data.</text>
</comment>
<gene>
    <name evidence="3" type="ORF">R3P38DRAFT_602975</name>
</gene>
<feature type="transmembrane region" description="Helical" evidence="2">
    <location>
        <begin position="6"/>
        <end position="28"/>
    </location>
</feature>
<dbReference type="Proteomes" id="UP001362999">
    <property type="component" value="Unassembled WGS sequence"/>
</dbReference>
<keyword evidence="2" id="KW-0812">Transmembrane</keyword>
<accession>A0AAW0C9L3</accession>
<feature type="region of interest" description="Disordered" evidence="1">
    <location>
        <begin position="66"/>
        <end position="89"/>
    </location>
</feature>
<keyword evidence="4" id="KW-1185">Reference proteome</keyword>
<feature type="transmembrane region" description="Helical" evidence="2">
    <location>
        <begin position="96"/>
        <end position="119"/>
    </location>
</feature>
<keyword evidence="2" id="KW-1133">Transmembrane helix</keyword>
<keyword evidence="2" id="KW-0472">Membrane</keyword>
<evidence type="ECO:0000256" key="2">
    <source>
        <dbReference type="SAM" id="Phobius"/>
    </source>
</evidence>
<sequence length="180" mass="19575">MFNRDCPYSIVCIANPNIDFLGFGFFLFSSSDFASDSSSMMLPLSLTVLVLLFFVDLALPAPTITSTPTNPIPSPSTNAASVNESSNSSNRALSPVVIGLISMLGVLLVAAMIAALIWFRGRHNGTGRGFDWLRRGFRRLDDNSDATSQSISAPLILKHKSHNGIEYDEEGRPKSVFEDD</sequence>
<evidence type="ECO:0000313" key="3">
    <source>
        <dbReference type="EMBL" id="KAK7035656.1"/>
    </source>
</evidence>